<dbReference type="Proteomes" id="UP001320706">
    <property type="component" value="Unassembled WGS sequence"/>
</dbReference>
<reference evidence="1" key="1">
    <citation type="submission" date="2024-02" db="EMBL/GenBank/DDBJ databases">
        <title>Metagenome Assembled Genome of Zalaria obscura JY119.</title>
        <authorList>
            <person name="Vighnesh L."/>
            <person name="Jagadeeshwari U."/>
            <person name="Venkata Ramana C."/>
            <person name="Sasikala C."/>
        </authorList>
    </citation>
    <scope>NUCLEOTIDE SEQUENCE</scope>
    <source>
        <strain evidence="1">JY119</strain>
    </source>
</reference>
<evidence type="ECO:0000313" key="2">
    <source>
        <dbReference type="Proteomes" id="UP001320706"/>
    </source>
</evidence>
<comment type="caution">
    <text evidence="1">The sequence shown here is derived from an EMBL/GenBank/DDBJ whole genome shotgun (WGS) entry which is preliminary data.</text>
</comment>
<gene>
    <name evidence="1" type="ORF">M8818_006943</name>
</gene>
<proteinExistence type="predicted"/>
<organism evidence="1 2">
    <name type="scientific">Zalaria obscura</name>
    <dbReference type="NCBI Taxonomy" id="2024903"/>
    <lineage>
        <taxon>Eukaryota</taxon>
        <taxon>Fungi</taxon>
        <taxon>Dikarya</taxon>
        <taxon>Ascomycota</taxon>
        <taxon>Pezizomycotina</taxon>
        <taxon>Dothideomycetes</taxon>
        <taxon>Dothideomycetidae</taxon>
        <taxon>Dothideales</taxon>
        <taxon>Zalariaceae</taxon>
        <taxon>Zalaria</taxon>
    </lineage>
</organism>
<keyword evidence="2" id="KW-1185">Reference proteome</keyword>
<protein>
    <submittedName>
        <fullName evidence="1">Uncharacterized protein</fullName>
    </submittedName>
</protein>
<name>A0ACC3S5T2_9PEZI</name>
<evidence type="ECO:0000313" key="1">
    <source>
        <dbReference type="EMBL" id="KAK8196776.1"/>
    </source>
</evidence>
<dbReference type="EMBL" id="JAMKPW020000041">
    <property type="protein sequence ID" value="KAK8196776.1"/>
    <property type="molecule type" value="Genomic_DNA"/>
</dbReference>
<accession>A0ACC3S5T2</accession>
<sequence length="495" mass="53873">METSLSTQRKNSQRTDGTSGLEPSKAATKGSFTNSLIRPVVKTGALDTPSHGSPYATINSNPPSACTTPSKTLASQTGPTPSAPAPNAIPATTPATPIAPIAIMVPPAQPKFVTAPEVQTITAQSPKKQIMLSGPDSTMQCARDASEGARMDSVVEANSEIHIAMANAKALSKEATKRAESHVGIPTTAAAPKVVMENESNNNKYIYDDVIARFKGPTEIHAIDELLTRNIEVEKRVMEAGEKIAGLEKTSKKLADAQKETDAMQAANENKILKMRKSFGEGTKDLEARLERMLKDRMSESEKKMREKMEKELHEKTSVTKAEPEAISKRATMAEQKAGQLERELDDMRSATAQEIQGLQDKVSTQADELVILKKHIADIKAIAEHAVEIADEAVQKIKDEIRTAATNRFFNRTARQIKVEEGFEDRFEKLSAEIKGHSSKGSMAPSGADEDVKVISSTATANGGKKRRKEMGDKKANTKMKEMEPEPEVIWIKD</sequence>